<feature type="disulfide bond" evidence="3">
    <location>
        <begin position="56"/>
        <end position="99"/>
    </location>
</feature>
<dbReference type="PIRSF" id="PIRSF001815">
    <property type="entry name" value="Nonapeptide_hormone_precursor"/>
    <property type="match status" value="1"/>
</dbReference>
<dbReference type="SUPFAM" id="SSF49606">
    <property type="entry name" value="Neurophysin II"/>
    <property type="match status" value="1"/>
</dbReference>
<feature type="disulfide bond" evidence="3">
    <location>
        <begin position="114"/>
        <end position="132"/>
    </location>
</feature>
<dbReference type="KEGG" id="sko:100313536"/>
<feature type="disulfide bond" evidence="3">
    <location>
        <begin position="74"/>
        <end position="79"/>
    </location>
</feature>
<dbReference type="OrthoDB" id="10056056at2759"/>
<dbReference type="GO" id="GO:0005615">
    <property type="term" value="C:extracellular space"/>
    <property type="evidence" value="ECO:0007669"/>
    <property type="project" value="TreeGrafter"/>
</dbReference>
<evidence type="ECO:0000313" key="7">
    <source>
        <dbReference type="RefSeq" id="NP_001161489.1"/>
    </source>
</evidence>
<feature type="chain" id="PRO_5003024196" evidence="4 7">
    <location>
        <begin position="29"/>
        <end position="171"/>
    </location>
</feature>
<sequence length="171" mass="18310">MFGTPERLSWKVLTIAVIFVCATTTCEACFISDCARGGKRSPGSALTGAGHPLRQCISCGSNNSGHCIGPSICCGDFGCYFGTQETAVCQEEKSIPVPCESKGTPCGEYGHGNCVADKICCEEYNCSYDANCTTKNDGFQKADSSSSTAFKRAFKDLLEDKIFSAMNARRR</sequence>
<evidence type="ECO:0000256" key="3">
    <source>
        <dbReference type="PIRSR" id="PIRSR001815-50"/>
    </source>
</evidence>
<name>D1LXH6_SACKO</name>
<proteinExistence type="evidence at transcript level"/>
<dbReference type="GO" id="GO:0030141">
    <property type="term" value="C:secretory granule"/>
    <property type="evidence" value="ECO:0007669"/>
    <property type="project" value="TreeGrafter"/>
</dbReference>
<dbReference type="GO" id="GO:0005185">
    <property type="term" value="F:neurohypophyseal hormone activity"/>
    <property type="evidence" value="ECO:0007669"/>
    <property type="project" value="InterPro"/>
</dbReference>
<accession>D1LXH6</accession>
<evidence type="ECO:0000313" key="5">
    <source>
        <dbReference type="EMBL" id="ACY92682.1"/>
    </source>
</evidence>
<feature type="disulfide bond" evidence="3">
    <location>
        <begin position="59"/>
        <end position="73"/>
    </location>
</feature>
<gene>
    <name evidence="7" type="primary">LOC100313536</name>
</gene>
<evidence type="ECO:0000313" key="6">
    <source>
        <dbReference type="Proteomes" id="UP000694865"/>
    </source>
</evidence>
<organism evidence="5">
    <name type="scientific">Saccoglossus kowalevskii</name>
    <name type="common">Acorn worm</name>
    <dbReference type="NCBI Taxonomy" id="10224"/>
    <lineage>
        <taxon>Eukaryota</taxon>
        <taxon>Metazoa</taxon>
        <taxon>Hemichordata</taxon>
        <taxon>Enteropneusta</taxon>
        <taxon>Harrimaniidae</taxon>
        <taxon>Saccoglossus</taxon>
    </lineage>
</organism>
<dbReference type="EMBL" id="GU076153">
    <property type="protein sequence ID" value="ACY92682.1"/>
    <property type="molecule type" value="mRNA"/>
</dbReference>
<keyword evidence="4 7" id="KW-0732">Signal</keyword>
<evidence type="ECO:0000256" key="1">
    <source>
        <dbReference type="ARBA" id="ARBA00007369"/>
    </source>
</evidence>
<dbReference type="InterPro" id="IPR036387">
    <property type="entry name" value="Neurhyp_horm_dom_sf"/>
</dbReference>
<dbReference type="SMART" id="SM00003">
    <property type="entry name" value="NH"/>
    <property type="match status" value="1"/>
</dbReference>
<reference evidence="5" key="2">
    <citation type="submission" date="2009-11" db="EMBL/GenBank/DDBJ databases">
        <title>Mesoderm formation and patterning in the hemichordate Saccoglossus kowalevskii.</title>
        <authorList>
            <person name="Green S.A."/>
            <person name="Gerhart J."/>
            <person name="Lowe C.J."/>
        </authorList>
    </citation>
    <scope>NUCLEOTIDE SEQUENCE</scope>
</reference>
<evidence type="ECO:0000256" key="4">
    <source>
        <dbReference type="SAM" id="SignalP"/>
    </source>
</evidence>
<keyword evidence="6" id="KW-1185">Reference proteome</keyword>
<comment type="similarity">
    <text evidence="1">Belongs to the vasopressin/oxytocin family.</text>
</comment>
<feature type="signal peptide" evidence="4 7">
    <location>
        <begin position="1"/>
        <end position="28"/>
    </location>
</feature>
<feature type="disulfide bond" evidence="3">
    <location>
        <begin position="29"/>
        <end position="34"/>
    </location>
</feature>
<reference evidence="7" key="3">
    <citation type="submission" date="2025-05" db="UniProtKB">
        <authorList>
            <consortium name="RefSeq"/>
        </authorList>
    </citation>
    <scope>IDENTIFICATION</scope>
</reference>
<feature type="disulfide bond" evidence="3">
    <location>
        <begin position="67"/>
        <end position="89"/>
    </location>
</feature>
<dbReference type="PRINTS" id="PR00831">
    <property type="entry name" value="NEUROPHYSIN"/>
</dbReference>
<dbReference type="PANTHER" id="PTHR11681:SF5">
    <property type="entry name" value="ISOTOCIN"/>
    <property type="match status" value="1"/>
</dbReference>
<dbReference type="Pfam" id="PF00184">
    <property type="entry name" value="Hormone_5"/>
    <property type="match status" value="1"/>
</dbReference>
<dbReference type="Gene3D" id="2.60.9.10">
    <property type="entry name" value="Neurohypophysial hormone domain"/>
    <property type="match status" value="1"/>
</dbReference>
<dbReference type="RefSeq" id="NP_001161489.1">
    <property type="nucleotide sequence ID" value="NM_001168017.1"/>
</dbReference>
<feature type="disulfide bond" evidence="3">
    <location>
        <begin position="106"/>
        <end position="120"/>
    </location>
</feature>
<dbReference type="InterPro" id="IPR000981">
    <property type="entry name" value="Neurhyp_horm"/>
</dbReference>
<keyword evidence="2 3" id="KW-1015">Disulfide bond</keyword>
<reference evidence="5" key="1">
    <citation type="submission" date="2009-10" db="EMBL/GenBank/DDBJ databases">
        <authorList>
            <person name="Freeman R.M.Jr."/>
            <person name="Wu M.M."/>
            <person name="Gerhart J.J."/>
        </authorList>
    </citation>
    <scope>NUCLEOTIDE SEQUENCE</scope>
</reference>
<dbReference type="GeneID" id="100313536"/>
<evidence type="ECO:0000256" key="2">
    <source>
        <dbReference type="ARBA" id="ARBA00023157"/>
    </source>
</evidence>
<protein>
    <submittedName>
        <fullName evidence="5 7">Vasotocin</fullName>
    </submittedName>
</protein>
<dbReference type="Proteomes" id="UP000694865">
    <property type="component" value="Unplaced"/>
</dbReference>
<dbReference type="PANTHER" id="PTHR11681">
    <property type="entry name" value="NEUROPHYSIN"/>
    <property type="match status" value="1"/>
</dbReference>
<feature type="disulfide bond" evidence="3">
    <location>
        <begin position="121"/>
        <end position="126"/>
    </location>
</feature>
<dbReference type="AlphaFoldDB" id="D1LXH6"/>